<dbReference type="EC" id="6.3.2.31" evidence="11"/>
<organism evidence="11 12">
    <name type="scientific">Nonomuraea endophytica</name>
    <dbReference type="NCBI Taxonomy" id="714136"/>
    <lineage>
        <taxon>Bacteria</taxon>
        <taxon>Bacillati</taxon>
        <taxon>Actinomycetota</taxon>
        <taxon>Actinomycetes</taxon>
        <taxon>Streptosporangiales</taxon>
        <taxon>Streptosporangiaceae</taxon>
        <taxon>Nonomuraea</taxon>
    </lineage>
</organism>
<keyword evidence="7" id="KW-0464">Manganese</keyword>
<accession>A0A7W7ZWG7</accession>
<dbReference type="GO" id="GO:0052619">
    <property type="term" value="F:coenzyme F420-1:gamma-L-glutamate ligase activity"/>
    <property type="evidence" value="ECO:0007669"/>
    <property type="project" value="UniProtKB-EC"/>
</dbReference>
<dbReference type="SUPFAM" id="SSF55469">
    <property type="entry name" value="FMN-dependent nitroreductase-like"/>
    <property type="match status" value="1"/>
</dbReference>
<dbReference type="RefSeq" id="WP_312896138.1">
    <property type="nucleotide sequence ID" value="NZ_JACHIN010000001.1"/>
</dbReference>
<evidence type="ECO:0000259" key="9">
    <source>
        <dbReference type="Pfam" id="PF00881"/>
    </source>
</evidence>
<sequence length="362" mass="38166">MVPVLGLPDVRPGDDLAALLKGADLRPGDIVVITSKIVSKAENRLRDAPDRTAAIEEETERVVARRGDMVIAQTRHGFVMAAAGVDNSNVAPGTVLLLPEDSDASARRIRAGLPRGVGVIISDTFGRPWRNGLTDVAIGAAGVLPLEDFRGGEDSYGNPLNATVTALADEIAAAAELVKGKLAGVPVAVVRGLAHLLTREDGPGVRPLIRPADEDLFRYGSRDVVPARRTIRDFTDDPVDPWLVRQAVEAAFTAPGAGHTRFALVESPAVREKLVKAPYLVVACVTEPGEQAAARAGAAVQSLLIQLAMEGLGSAWLPPGGGEEILDLPEGWRPIALVAVGHPAETPADREPQDFAARIVLR</sequence>
<dbReference type="GO" id="GO:0052618">
    <property type="term" value="F:coenzyme F420-0:L-glutamate ligase activity"/>
    <property type="evidence" value="ECO:0007669"/>
    <property type="project" value="UniProtKB-EC"/>
</dbReference>
<comment type="caution">
    <text evidence="11">The sequence shown here is derived from an EMBL/GenBank/DDBJ whole genome shotgun (WGS) entry which is preliminary data.</text>
</comment>
<dbReference type="InterPro" id="IPR029479">
    <property type="entry name" value="Nitroreductase"/>
</dbReference>
<keyword evidence="5" id="KW-0630">Potassium</keyword>
<evidence type="ECO:0000256" key="4">
    <source>
        <dbReference type="ARBA" id="ARBA00022842"/>
    </source>
</evidence>
<dbReference type="EMBL" id="JACHIN010000001">
    <property type="protein sequence ID" value="MBB5074764.1"/>
    <property type="molecule type" value="Genomic_DNA"/>
</dbReference>
<dbReference type="AlphaFoldDB" id="A0A7W7ZWG7"/>
<dbReference type="CDD" id="cd02062">
    <property type="entry name" value="Nitro_FMN_reductase"/>
    <property type="match status" value="1"/>
</dbReference>
<feature type="domain" description="Coenzyme F420:L-glutamate ligase-like" evidence="10">
    <location>
        <begin position="7"/>
        <end position="192"/>
    </location>
</feature>
<dbReference type="GO" id="GO:0046872">
    <property type="term" value="F:metal ion binding"/>
    <property type="evidence" value="ECO:0007669"/>
    <property type="project" value="UniProtKB-KW"/>
</dbReference>
<evidence type="ECO:0000256" key="7">
    <source>
        <dbReference type="ARBA" id="ARBA00023211"/>
    </source>
</evidence>
<gene>
    <name evidence="11" type="ORF">HNR40_000210</name>
</gene>
<dbReference type="Pfam" id="PF01996">
    <property type="entry name" value="F420_ligase"/>
    <property type="match status" value="1"/>
</dbReference>
<keyword evidence="4" id="KW-0460">Magnesium</keyword>
<evidence type="ECO:0000259" key="10">
    <source>
        <dbReference type="Pfam" id="PF01996"/>
    </source>
</evidence>
<evidence type="ECO:0000256" key="1">
    <source>
        <dbReference type="ARBA" id="ARBA00022598"/>
    </source>
</evidence>
<dbReference type="NCBIfam" id="TIGR01916">
    <property type="entry name" value="F420_cofE"/>
    <property type="match status" value="1"/>
</dbReference>
<dbReference type="InterPro" id="IPR000415">
    <property type="entry name" value="Nitroreductase-like"/>
</dbReference>
<dbReference type="Gene3D" id="3.40.109.10">
    <property type="entry name" value="NADH Oxidase"/>
    <property type="match status" value="1"/>
</dbReference>
<dbReference type="Gene3D" id="3.30.1330.100">
    <property type="entry name" value="CofE-like"/>
    <property type="match status" value="2"/>
</dbReference>
<reference evidence="11 12" key="1">
    <citation type="submission" date="2020-08" db="EMBL/GenBank/DDBJ databases">
        <title>Genomic Encyclopedia of Type Strains, Phase IV (KMG-IV): sequencing the most valuable type-strain genomes for metagenomic binning, comparative biology and taxonomic classification.</title>
        <authorList>
            <person name="Goeker M."/>
        </authorList>
    </citation>
    <scope>NUCLEOTIDE SEQUENCE [LARGE SCALE GENOMIC DNA]</scope>
    <source>
        <strain evidence="11 12">DSM 45385</strain>
    </source>
</reference>
<dbReference type="SUPFAM" id="SSF144010">
    <property type="entry name" value="CofE-like"/>
    <property type="match status" value="1"/>
</dbReference>
<dbReference type="PANTHER" id="PTHR47917:SF1">
    <property type="entry name" value="COENZYME F420:L-GLUTAMATE LIGASE"/>
    <property type="match status" value="1"/>
</dbReference>
<evidence type="ECO:0000256" key="2">
    <source>
        <dbReference type="ARBA" id="ARBA00022723"/>
    </source>
</evidence>
<dbReference type="InterPro" id="IPR008225">
    <property type="entry name" value="F420-0_g-glutamyl_ligase"/>
</dbReference>
<dbReference type="GO" id="GO:0005525">
    <property type="term" value="F:GTP binding"/>
    <property type="evidence" value="ECO:0007669"/>
    <property type="project" value="UniProtKB-KW"/>
</dbReference>
<protein>
    <submittedName>
        <fullName evidence="11">Coenzyme F420-0:L-glutamate ligase/coenzyme F420-1:gamma-L-glutamate ligase</fullName>
        <ecNumber evidence="11">6.3.2.31</ecNumber>
        <ecNumber evidence="11">6.3.2.34</ecNumber>
    </submittedName>
</protein>
<evidence type="ECO:0000313" key="11">
    <source>
        <dbReference type="EMBL" id="MBB5074764.1"/>
    </source>
</evidence>
<dbReference type="Proteomes" id="UP000568380">
    <property type="component" value="Unassembled WGS sequence"/>
</dbReference>
<evidence type="ECO:0000256" key="3">
    <source>
        <dbReference type="ARBA" id="ARBA00022741"/>
    </source>
</evidence>
<dbReference type="PANTHER" id="PTHR47917">
    <property type="match status" value="1"/>
</dbReference>
<keyword evidence="12" id="KW-1185">Reference proteome</keyword>
<evidence type="ECO:0000313" key="12">
    <source>
        <dbReference type="Proteomes" id="UP000568380"/>
    </source>
</evidence>
<dbReference type="InterPro" id="IPR002847">
    <property type="entry name" value="F420-0_gamma-glut_ligase-dom"/>
</dbReference>
<evidence type="ECO:0000256" key="6">
    <source>
        <dbReference type="ARBA" id="ARBA00023134"/>
    </source>
</evidence>
<keyword evidence="8" id="KW-0511">Multifunctional enzyme</keyword>
<keyword evidence="6" id="KW-0342">GTP-binding</keyword>
<keyword evidence="1 11" id="KW-0436">Ligase</keyword>
<evidence type="ECO:0000256" key="5">
    <source>
        <dbReference type="ARBA" id="ARBA00022958"/>
    </source>
</evidence>
<dbReference type="Pfam" id="PF00881">
    <property type="entry name" value="Nitroreductase"/>
    <property type="match status" value="1"/>
</dbReference>
<dbReference type="GO" id="GO:0016491">
    <property type="term" value="F:oxidoreductase activity"/>
    <property type="evidence" value="ECO:0007669"/>
    <property type="project" value="InterPro"/>
</dbReference>
<dbReference type="NCBIfam" id="NF009810">
    <property type="entry name" value="PRK13294.1"/>
    <property type="match status" value="1"/>
</dbReference>
<name>A0A7W7ZWG7_9ACTN</name>
<keyword evidence="3" id="KW-0547">Nucleotide-binding</keyword>
<feature type="domain" description="Nitroreductase" evidence="9">
    <location>
        <begin position="227"/>
        <end position="277"/>
    </location>
</feature>
<keyword evidence="2" id="KW-0479">Metal-binding</keyword>
<evidence type="ECO:0000256" key="8">
    <source>
        <dbReference type="ARBA" id="ARBA00023268"/>
    </source>
</evidence>
<proteinExistence type="predicted"/>
<dbReference type="EC" id="6.3.2.34" evidence="11"/>